<dbReference type="EMBL" id="CP130318">
    <property type="protein sequence ID" value="WNQ09684.1"/>
    <property type="molecule type" value="Genomic_DNA"/>
</dbReference>
<proteinExistence type="predicted"/>
<dbReference type="KEGG" id="paun:MJA45_18900"/>
<accession>A0AA96L9M4</accession>
<sequence length="629" mass="73212">MSKFLIRPRPEPDESISSFLIRVSQSNQIQPQFIYKLLSIYDDSSISSYFLDTIEISKKDLSLLENLVCYEEEILKKMFIFPFDKSGNEYIYFDANVNISSICTKKLKVCSYCLKENNYFRKIWSLINLTSCPVHSSMLIDDCQQCLKPITWWSPDIFRCSCGHEHKNSKLIAANEECLYLSEVIFEKCGTKTIDFLHKRSSVLDQMNFQSLNSSILFIAKFLGECRNISHFSSFNYNLEEFSSLQSKVIKVFSDWPNEFYKFLEKVKVTNSNKKYTNIMGDFGRFYIELFASRNDNLVILRKGFINYLLENFNSYSNPNFPNIVNMYEELVLTGSPAARYLKTSREKLIRLIDNHEIKGQISKKSTGTSIIVIKKSLEEYKTNKDKNDQQFLSYQEVQKYLNVGFGIDDIEKYGYIEYSYKDNYNSKYFEKHSIDKLINSLKSKVIYQVTDESSMINFQKVVNIGQANKLCSSGRLVEMIVNEELLPCAIGTGIGLNALMFNKMDVKDFFRQKIIEIQGEDLRTVEVARMFSVKEHCVNFWVKIGILEATNHGKFPFKVFNKMSIQRFQETYISKNGIKNEYLSNLKISIRKLEELGLKPITGYKIDGGFKYMYLVKDVKTLLNNVVN</sequence>
<dbReference type="Proteomes" id="UP001305702">
    <property type="component" value="Chromosome"/>
</dbReference>
<protein>
    <submittedName>
        <fullName evidence="2">TniQ family protein</fullName>
    </submittedName>
</protein>
<reference evidence="2 3" key="1">
    <citation type="submission" date="2022-02" db="EMBL/GenBank/DDBJ databases">
        <title>Paenibacillus sp. MBLB1776 Whole Genome Shotgun Sequencing.</title>
        <authorList>
            <person name="Hwang C.Y."/>
            <person name="Cho E.-S."/>
            <person name="Seo M.-J."/>
        </authorList>
    </citation>
    <scope>NUCLEOTIDE SEQUENCE [LARGE SCALE GENOMIC DNA]</scope>
    <source>
        <strain evidence="2 3">MBLB1776</strain>
    </source>
</reference>
<gene>
    <name evidence="2" type="ORF">MJA45_18900</name>
</gene>
<evidence type="ECO:0000313" key="3">
    <source>
        <dbReference type="Proteomes" id="UP001305702"/>
    </source>
</evidence>
<organism evidence="2 3">
    <name type="scientific">Paenibacillus aurantius</name>
    <dbReference type="NCBI Taxonomy" id="2918900"/>
    <lineage>
        <taxon>Bacteria</taxon>
        <taxon>Bacillati</taxon>
        <taxon>Bacillota</taxon>
        <taxon>Bacilli</taxon>
        <taxon>Bacillales</taxon>
        <taxon>Paenibacillaceae</taxon>
        <taxon>Paenibacillus</taxon>
    </lineage>
</organism>
<dbReference type="InterPro" id="IPR009492">
    <property type="entry name" value="TniQ"/>
</dbReference>
<evidence type="ECO:0000259" key="1">
    <source>
        <dbReference type="Pfam" id="PF06527"/>
    </source>
</evidence>
<dbReference type="Pfam" id="PF06527">
    <property type="entry name" value="TniQ"/>
    <property type="match status" value="1"/>
</dbReference>
<name>A0AA96L9M4_9BACL</name>
<dbReference type="RefSeq" id="WP_315603458.1">
    <property type="nucleotide sequence ID" value="NZ_CP130318.1"/>
</dbReference>
<keyword evidence="3" id="KW-1185">Reference proteome</keyword>
<evidence type="ECO:0000313" key="2">
    <source>
        <dbReference type="EMBL" id="WNQ09684.1"/>
    </source>
</evidence>
<dbReference type="AlphaFoldDB" id="A0AA96L9M4"/>
<feature type="domain" description="TniQ" evidence="1">
    <location>
        <begin position="6"/>
        <end position="138"/>
    </location>
</feature>